<accession>A0ABT5BY96</accession>
<comment type="caution">
    <text evidence="4">The sequence shown here is derived from an EMBL/GenBank/DDBJ whole genome shotgun (WGS) entry which is preliminary data.</text>
</comment>
<keyword evidence="5" id="KW-1185">Reference proteome</keyword>
<feature type="region of interest" description="Disordered" evidence="1">
    <location>
        <begin position="25"/>
        <end position="90"/>
    </location>
</feature>
<reference evidence="4 5" key="1">
    <citation type="submission" date="2023-01" db="EMBL/GenBank/DDBJ databases">
        <title>Minimal conservation of predation-associated metabolite biosynthetic gene clusters underscores biosynthetic potential of Myxococcota including descriptions for ten novel species: Archangium lansinium sp. nov., Myxococcus landrumus sp. nov., Nannocystis bai.</title>
        <authorList>
            <person name="Ahearne A."/>
            <person name="Stevens C."/>
            <person name="Dowd S."/>
        </authorList>
    </citation>
    <scope>NUCLEOTIDE SEQUENCE [LARGE SCALE GENOMIC DNA]</scope>
    <source>
        <strain evidence="4 5">WIWO2</strain>
    </source>
</reference>
<name>A0ABT5BY96_9BACT</name>
<evidence type="ECO:0000256" key="1">
    <source>
        <dbReference type="SAM" id="MobiDB-lite"/>
    </source>
</evidence>
<gene>
    <name evidence="4" type="ORF">POL72_15350</name>
</gene>
<dbReference type="EMBL" id="JAQNDK010000002">
    <property type="protein sequence ID" value="MDC0679119.1"/>
    <property type="molecule type" value="Genomic_DNA"/>
</dbReference>
<evidence type="ECO:0000313" key="4">
    <source>
        <dbReference type="EMBL" id="MDC0679119.1"/>
    </source>
</evidence>
<feature type="domain" description="Protein glutaminase" evidence="3">
    <location>
        <begin position="109"/>
        <end position="222"/>
    </location>
</feature>
<dbReference type="Gene3D" id="3.10.620.30">
    <property type="match status" value="1"/>
</dbReference>
<organism evidence="4 5">
    <name type="scientific">Sorangium atrum</name>
    <dbReference type="NCBI Taxonomy" id="2995308"/>
    <lineage>
        <taxon>Bacteria</taxon>
        <taxon>Pseudomonadati</taxon>
        <taxon>Myxococcota</taxon>
        <taxon>Polyangia</taxon>
        <taxon>Polyangiales</taxon>
        <taxon>Polyangiaceae</taxon>
        <taxon>Sorangium</taxon>
    </lineage>
</organism>
<dbReference type="Proteomes" id="UP001217485">
    <property type="component" value="Unassembled WGS sequence"/>
</dbReference>
<dbReference type="Pfam" id="PF18626">
    <property type="entry name" value="Gln_deamidase_2"/>
    <property type="match status" value="1"/>
</dbReference>
<feature type="compositionally biased region" description="Gly residues" evidence="1">
    <location>
        <begin position="59"/>
        <end position="71"/>
    </location>
</feature>
<evidence type="ECO:0000259" key="3">
    <source>
        <dbReference type="Pfam" id="PF18626"/>
    </source>
</evidence>
<dbReference type="PROSITE" id="PS51257">
    <property type="entry name" value="PROKAR_LIPOPROTEIN"/>
    <property type="match status" value="1"/>
</dbReference>
<feature type="signal peptide" evidence="2">
    <location>
        <begin position="1"/>
        <end position="23"/>
    </location>
</feature>
<evidence type="ECO:0000256" key="2">
    <source>
        <dbReference type="SAM" id="SignalP"/>
    </source>
</evidence>
<dbReference type="RefSeq" id="WP_272096065.1">
    <property type="nucleotide sequence ID" value="NZ_JAQNDK010000002.1"/>
</dbReference>
<evidence type="ECO:0000313" key="5">
    <source>
        <dbReference type="Proteomes" id="UP001217485"/>
    </source>
</evidence>
<keyword evidence="2" id="KW-0732">Signal</keyword>
<dbReference type="InterPro" id="IPR041325">
    <property type="entry name" value="Gln_deamidase_2"/>
</dbReference>
<sequence length="389" mass="41967">MRQSYFTLASVLCVAGAALAASACGGDEGAYSDPAPDIERSDTGALQEDAADSSPSGAGSPGDEGSPGGSASGTCQLPDGPRSFDELKGPPGSLAADCVPTWTEEQLSSGFAAIRDSRLLTMPEQPEFLRRIPWLAADNGCEERAEAAVYFFHQWDYPTPYFARVKAKPRKRLVFQTANEPSGSVTWSGHVAPVVRVGGQLMILDVAIDPSRPLPIAEWLSQFSVADDIDVALCRDHALGEGCFDAVPVEPPPPNLNPYGSMYTRLLTEWRVQEILGRDPYRVLGDCPPWGPCAEPEPTPDPGLPPTVRRFASDQFDSAVWYPIYVIGDNFVEGWTTVRISGNGIDELAPIDACNIRRILITQEYPPGDYQVTVSNGELASQPMALHIQ</sequence>
<proteinExistence type="predicted"/>
<feature type="chain" id="PRO_5046743181" evidence="2">
    <location>
        <begin position="24"/>
        <end position="389"/>
    </location>
</feature>
<protein>
    <submittedName>
        <fullName evidence="4">Protein-glutamine glutaminase family protein</fullName>
    </submittedName>
</protein>